<dbReference type="GO" id="GO:0016740">
    <property type="term" value="F:transferase activity"/>
    <property type="evidence" value="ECO:0007669"/>
    <property type="project" value="UniProtKB-KW"/>
</dbReference>
<evidence type="ECO:0000313" key="2">
    <source>
        <dbReference type="EMBL" id="MEK0172602.1"/>
    </source>
</evidence>
<dbReference type="Proteomes" id="UP001370299">
    <property type="component" value="Unassembled WGS sequence"/>
</dbReference>
<dbReference type="EMBL" id="JBBLYY010000068">
    <property type="protein sequence ID" value="MEK0172602.1"/>
    <property type="molecule type" value="Genomic_DNA"/>
</dbReference>
<gene>
    <name evidence="2" type="ORF">WMN62_14090</name>
</gene>
<keyword evidence="3" id="KW-1185">Reference proteome</keyword>
<feature type="domain" description="MobA-like NTP transferase" evidence="1">
    <location>
        <begin position="6"/>
        <end position="165"/>
    </location>
</feature>
<reference evidence="2 3" key="1">
    <citation type="submission" date="2024-03" db="EMBL/GenBank/DDBJ databases">
        <title>Whole genomes of four grape xylem sap localized bacterial endophytes.</title>
        <authorList>
            <person name="Kumar G."/>
            <person name="Savka M.A."/>
        </authorList>
    </citation>
    <scope>NUCLEOTIDE SEQUENCE [LARGE SCALE GENOMIC DNA]</scope>
    <source>
        <strain evidence="2 3">RIT_GXS8</strain>
    </source>
</reference>
<dbReference type="RefSeq" id="WP_340197223.1">
    <property type="nucleotide sequence ID" value="NZ_JBBKAP010000058.1"/>
</dbReference>
<protein>
    <submittedName>
        <fullName evidence="2">NTP transferase domain-containing protein</fullName>
    </submittedName>
</protein>
<organism evidence="2 3">
    <name type="scientific">Curtobacterium citreum</name>
    <dbReference type="NCBI Taxonomy" id="2036"/>
    <lineage>
        <taxon>Bacteria</taxon>
        <taxon>Bacillati</taxon>
        <taxon>Actinomycetota</taxon>
        <taxon>Actinomycetes</taxon>
        <taxon>Micrococcales</taxon>
        <taxon>Microbacteriaceae</taxon>
        <taxon>Curtobacterium</taxon>
    </lineage>
</organism>
<sequence>MTDVVGVLLAAGAGTRMGRPKALVAEPDGTPWLRLGIDALLLGGCDRVVVVLGAAADRARALVPAVDGVTVVVADDWAAGPGASLAVGLAAVTGPATACVSLVDLPGLPATAVRRVIGDGDHPTALRRAVHHGVPGHPVVVGSEHRAALVAALSRDPAHGAGPWLASSGAEPLECDDLWDGHDQDHPVVPH</sequence>
<dbReference type="Gene3D" id="3.90.550.10">
    <property type="entry name" value="Spore Coat Polysaccharide Biosynthesis Protein SpsA, Chain A"/>
    <property type="match status" value="1"/>
</dbReference>
<dbReference type="PANTHER" id="PTHR43777">
    <property type="entry name" value="MOLYBDENUM COFACTOR CYTIDYLYLTRANSFERASE"/>
    <property type="match status" value="1"/>
</dbReference>
<proteinExistence type="predicted"/>
<accession>A0ABU8YDN3</accession>
<dbReference type="Pfam" id="PF12804">
    <property type="entry name" value="NTP_transf_3"/>
    <property type="match status" value="1"/>
</dbReference>
<comment type="caution">
    <text evidence="2">The sequence shown here is derived from an EMBL/GenBank/DDBJ whole genome shotgun (WGS) entry which is preliminary data.</text>
</comment>
<name>A0ABU8YDN3_9MICO</name>
<keyword evidence="2" id="KW-0808">Transferase</keyword>
<dbReference type="PANTHER" id="PTHR43777:SF1">
    <property type="entry name" value="MOLYBDENUM COFACTOR CYTIDYLYLTRANSFERASE"/>
    <property type="match status" value="1"/>
</dbReference>
<evidence type="ECO:0000313" key="3">
    <source>
        <dbReference type="Proteomes" id="UP001370299"/>
    </source>
</evidence>
<evidence type="ECO:0000259" key="1">
    <source>
        <dbReference type="Pfam" id="PF12804"/>
    </source>
</evidence>
<dbReference type="InterPro" id="IPR025877">
    <property type="entry name" value="MobA-like_NTP_Trfase"/>
</dbReference>
<dbReference type="InterPro" id="IPR029044">
    <property type="entry name" value="Nucleotide-diphossugar_trans"/>
</dbReference>
<dbReference type="SUPFAM" id="SSF53448">
    <property type="entry name" value="Nucleotide-diphospho-sugar transferases"/>
    <property type="match status" value="1"/>
</dbReference>